<keyword evidence="4" id="KW-1185">Reference proteome</keyword>
<evidence type="ECO:0000313" key="3">
    <source>
        <dbReference type="EMBL" id="OKL37883.1"/>
    </source>
</evidence>
<gene>
    <name evidence="3" type="ORF">BLL40_00165</name>
</gene>
<organism evidence="3 4">
    <name type="scientific">Domibacillus mangrovi</name>
    <dbReference type="NCBI Taxonomy" id="1714354"/>
    <lineage>
        <taxon>Bacteria</taxon>
        <taxon>Bacillati</taxon>
        <taxon>Bacillota</taxon>
        <taxon>Bacilli</taxon>
        <taxon>Bacillales</taxon>
        <taxon>Bacillaceae</taxon>
        <taxon>Domibacillus</taxon>
    </lineage>
</organism>
<evidence type="ECO:0000256" key="2">
    <source>
        <dbReference type="SAM" id="MobiDB-lite"/>
    </source>
</evidence>
<dbReference type="STRING" id="1714354.BLL40_00165"/>
<sequence length="206" mass="24071">MGLNMKKMKKVVEQTSKQATKKGTSKKEHTQRMDYIHSGIRVIESTSGLINTIVTARKDTRLAKIELDSKQIQLERDLWEFQTTLEKEMKNMEVEVKKYKADTEVKLKELDVRMHELSESEETKRLQIRNEHESKMRMLDMQQSMLETVMGMYKKYYDAMFAGVVLPVTPANITNDMQNCIQSLNTSIQYLNQSQPQINMEKPLDD</sequence>
<dbReference type="OrthoDB" id="9942865at2"/>
<protein>
    <submittedName>
        <fullName evidence="3">Uncharacterized protein</fullName>
    </submittedName>
</protein>
<comment type="caution">
    <text evidence="3">The sequence shown here is derived from an EMBL/GenBank/DDBJ whole genome shotgun (WGS) entry which is preliminary data.</text>
</comment>
<proteinExistence type="predicted"/>
<dbReference type="RefSeq" id="WP_073709896.1">
    <property type="nucleotide sequence ID" value="NZ_MRWQ01000001.1"/>
</dbReference>
<reference evidence="3 4" key="1">
    <citation type="submission" date="2016-12" db="EMBL/GenBank/DDBJ databases">
        <title>Domibacillus sp. SAOS 44 whole genome sequencing.</title>
        <authorList>
            <person name="Verma A."/>
            <person name="Krishnamurthi S."/>
        </authorList>
    </citation>
    <scope>NUCLEOTIDE SEQUENCE [LARGE SCALE GENOMIC DNA]</scope>
    <source>
        <strain evidence="3 4">SAOS 44</strain>
    </source>
</reference>
<evidence type="ECO:0000313" key="4">
    <source>
        <dbReference type="Proteomes" id="UP000186524"/>
    </source>
</evidence>
<dbReference type="AlphaFoldDB" id="A0A1Q5P6R3"/>
<dbReference type="EMBL" id="MRWQ01000001">
    <property type="protein sequence ID" value="OKL37883.1"/>
    <property type="molecule type" value="Genomic_DNA"/>
</dbReference>
<feature type="region of interest" description="Disordered" evidence="2">
    <location>
        <begin position="1"/>
        <end position="31"/>
    </location>
</feature>
<accession>A0A1Q5P6R3</accession>
<name>A0A1Q5P6R3_9BACI</name>
<dbReference type="Proteomes" id="UP000186524">
    <property type="component" value="Unassembled WGS sequence"/>
</dbReference>
<keyword evidence="1" id="KW-0175">Coiled coil</keyword>
<evidence type="ECO:0000256" key="1">
    <source>
        <dbReference type="SAM" id="Coils"/>
    </source>
</evidence>
<feature type="coiled-coil region" evidence="1">
    <location>
        <begin position="82"/>
        <end position="120"/>
    </location>
</feature>